<comment type="similarity">
    <text evidence="1">Belongs to the sigma-70 factor family. ECF subfamily.</text>
</comment>
<keyword evidence="9" id="KW-1185">Reference proteome</keyword>
<reference evidence="8" key="2">
    <citation type="submission" date="2020-09" db="EMBL/GenBank/DDBJ databases">
        <authorList>
            <person name="Sun Q."/>
            <person name="Zhou Y."/>
        </authorList>
    </citation>
    <scope>NUCLEOTIDE SEQUENCE</scope>
    <source>
        <strain evidence="8">CGMCC 4.7306</strain>
    </source>
</reference>
<dbReference type="GO" id="GO:0003677">
    <property type="term" value="F:DNA binding"/>
    <property type="evidence" value="ECO:0007669"/>
    <property type="project" value="UniProtKB-KW"/>
</dbReference>
<organism evidence="8 9">
    <name type="scientific">Microlunatus endophyticus</name>
    <dbReference type="NCBI Taxonomy" id="1716077"/>
    <lineage>
        <taxon>Bacteria</taxon>
        <taxon>Bacillati</taxon>
        <taxon>Actinomycetota</taxon>
        <taxon>Actinomycetes</taxon>
        <taxon>Propionibacteriales</taxon>
        <taxon>Propionibacteriaceae</taxon>
        <taxon>Microlunatus</taxon>
    </lineage>
</organism>
<evidence type="ECO:0000259" key="6">
    <source>
        <dbReference type="Pfam" id="PF04542"/>
    </source>
</evidence>
<dbReference type="InterPro" id="IPR039425">
    <property type="entry name" value="RNA_pol_sigma-70-like"/>
</dbReference>
<evidence type="ECO:0000256" key="3">
    <source>
        <dbReference type="ARBA" id="ARBA00023082"/>
    </source>
</evidence>
<accession>A0A917SHA5</accession>
<feature type="domain" description="RNA polymerase sigma factor 70 region 4 type 2" evidence="7">
    <location>
        <begin position="103"/>
        <end position="155"/>
    </location>
</feature>
<dbReference type="Pfam" id="PF04542">
    <property type="entry name" value="Sigma70_r2"/>
    <property type="match status" value="1"/>
</dbReference>
<dbReference type="RefSeq" id="WP_188897463.1">
    <property type="nucleotide sequence ID" value="NZ_BMMZ01000014.1"/>
</dbReference>
<dbReference type="Pfam" id="PF08281">
    <property type="entry name" value="Sigma70_r4_2"/>
    <property type="match status" value="1"/>
</dbReference>
<reference evidence="8" key="1">
    <citation type="journal article" date="2014" name="Int. J. Syst. Evol. Microbiol.">
        <title>Complete genome sequence of Corynebacterium casei LMG S-19264T (=DSM 44701T), isolated from a smear-ripened cheese.</title>
        <authorList>
            <consortium name="US DOE Joint Genome Institute (JGI-PGF)"/>
            <person name="Walter F."/>
            <person name="Albersmeier A."/>
            <person name="Kalinowski J."/>
            <person name="Ruckert C."/>
        </authorList>
    </citation>
    <scope>NUCLEOTIDE SEQUENCE</scope>
    <source>
        <strain evidence="8">CGMCC 4.7306</strain>
    </source>
</reference>
<dbReference type="InterPro" id="IPR013249">
    <property type="entry name" value="RNA_pol_sigma70_r4_t2"/>
</dbReference>
<evidence type="ECO:0000259" key="7">
    <source>
        <dbReference type="Pfam" id="PF08281"/>
    </source>
</evidence>
<dbReference type="NCBIfam" id="TIGR02937">
    <property type="entry name" value="sigma70-ECF"/>
    <property type="match status" value="1"/>
</dbReference>
<dbReference type="GO" id="GO:0016987">
    <property type="term" value="F:sigma factor activity"/>
    <property type="evidence" value="ECO:0007669"/>
    <property type="project" value="UniProtKB-KW"/>
</dbReference>
<evidence type="ECO:0000256" key="4">
    <source>
        <dbReference type="ARBA" id="ARBA00023125"/>
    </source>
</evidence>
<evidence type="ECO:0000256" key="2">
    <source>
        <dbReference type="ARBA" id="ARBA00023015"/>
    </source>
</evidence>
<dbReference type="PANTHER" id="PTHR43133:SF50">
    <property type="entry name" value="ECF RNA POLYMERASE SIGMA FACTOR SIGM"/>
    <property type="match status" value="1"/>
</dbReference>
<dbReference type="NCBIfam" id="TIGR02983">
    <property type="entry name" value="SigE-fam_strep"/>
    <property type="match status" value="1"/>
</dbReference>
<sequence length="168" mass="18981">MGDVRDVEFTAFVASQRPRLFRLAYLLAGNEHLAEDIVQRALVKLYGSWKRVRRANSVEAYVRRAVVNSHLDEGSRPWRRERPGIELIDVAEEPVGLSVEDSDALWAALRALPVRQRRVVVLRHYWGLSVEETAADLGVRPGTVKSQTSAALQTLRARLLVTIREGDQ</sequence>
<keyword evidence="5" id="KW-0804">Transcription</keyword>
<evidence type="ECO:0000313" key="9">
    <source>
        <dbReference type="Proteomes" id="UP000613840"/>
    </source>
</evidence>
<dbReference type="GO" id="GO:0006352">
    <property type="term" value="P:DNA-templated transcription initiation"/>
    <property type="evidence" value="ECO:0007669"/>
    <property type="project" value="InterPro"/>
</dbReference>
<dbReference type="InterPro" id="IPR007627">
    <property type="entry name" value="RNA_pol_sigma70_r2"/>
</dbReference>
<name>A0A917SHA5_9ACTN</name>
<dbReference type="Proteomes" id="UP000613840">
    <property type="component" value="Unassembled WGS sequence"/>
</dbReference>
<comment type="caution">
    <text evidence="8">The sequence shown here is derived from an EMBL/GenBank/DDBJ whole genome shotgun (WGS) entry which is preliminary data.</text>
</comment>
<dbReference type="SUPFAM" id="SSF88946">
    <property type="entry name" value="Sigma2 domain of RNA polymerase sigma factors"/>
    <property type="match status" value="1"/>
</dbReference>
<gene>
    <name evidence="8" type="ORF">GCM10011575_41650</name>
</gene>
<feature type="domain" description="RNA polymerase sigma-70 region 2" evidence="6">
    <location>
        <begin position="13"/>
        <end position="73"/>
    </location>
</feature>
<dbReference type="SUPFAM" id="SSF88659">
    <property type="entry name" value="Sigma3 and sigma4 domains of RNA polymerase sigma factors"/>
    <property type="match status" value="1"/>
</dbReference>
<dbReference type="InterPro" id="IPR013324">
    <property type="entry name" value="RNA_pol_sigma_r3/r4-like"/>
</dbReference>
<dbReference type="InterPro" id="IPR036388">
    <property type="entry name" value="WH-like_DNA-bd_sf"/>
</dbReference>
<dbReference type="EMBL" id="BMMZ01000014">
    <property type="protein sequence ID" value="GGL78958.1"/>
    <property type="molecule type" value="Genomic_DNA"/>
</dbReference>
<dbReference type="AlphaFoldDB" id="A0A917SHA5"/>
<protein>
    <submittedName>
        <fullName evidence="8">RNA polymerase sigma24 factor</fullName>
    </submittedName>
</protein>
<dbReference type="Gene3D" id="1.10.1740.10">
    <property type="match status" value="1"/>
</dbReference>
<evidence type="ECO:0000313" key="8">
    <source>
        <dbReference type="EMBL" id="GGL78958.1"/>
    </source>
</evidence>
<dbReference type="InterPro" id="IPR014325">
    <property type="entry name" value="RNA_pol_sigma-E_actinobac"/>
</dbReference>
<keyword evidence="2" id="KW-0805">Transcription regulation</keyword>
<evidence type="ECO:0000256" key="1">
    <source>
        <dbReference type="ARBA" id="ARBA00010641"/>
    </source>
</evidence>
<evidence type="ECO:0000256" key="5">
    <source>
        <dbReference type="ARBA" id="ARBA00023163"/>
    </source>
</evidence>
<dbReference type="PANTHER" id="PTHR43133">
    <property type="entry name" value="RNA POLYMERASE ECF-TYPE SIGMA FACTO"/>
    <property type="match status" value="1"/>
</dbReference>
<dbReference type="InterPro" id="IPR013325">
    <property type="entry name" value="RNA_pol_sigma_r2"/>
</dbReference>
<keyword evidence="4" id="KW-0238">DNA-binding</keyword>
<dbReference type="InterPro" id="IPR014284">
    <property type="entry name" value="RNA_pol_sigma-70_dom"/>
</dbReference>
<proteinExistence type="inferred from homology"/>
<keyword evidence="3" id="KW-0731">Sigma factor</keyword>
<dbReference type="Gene3D" id="1.10.10.10">
    <property type="entry name" value="Winged helix-like DNA-binding domain superfamily/Winged helix DNA-binding domain"/>
    <property type="match status" value="1"/>
</dbReference>